<dbReference type="AlphaFoldDB" id="A0A5N6LRY0"/>
<accession>A0A5N6LRY0</accession>
<comment type="caution">
    <text evidence="1">The sequence shown here is derived from an EMBL/GenBank/DDBJ whole genome shotgun (WGS) entry which is preliminary data.</text>
</comment>
<keyword evidence="2" id="KW-1185">Reference proteome</keyword>
<gene>
    <name evidence="1" type="ORF">E3N88_37733</name>
</gene>
<sequence>MDSKGKACLWKKDCCLSWPRILRNHLPVEEGSVNRAVAGGGKNFTGTDMGDGSSTLFWLDTWAGDKPFADSFPVLYRLERKKACERMVFDNHSYNVNWNWLSQPTTDVELLEFQRCDDVLQQFPFRQGQDRWVWAGDSKGVFNAKSLRSLISKAIVTNERYIFQWNNWVPSKVNILAWKTQLGRLP</sequence>
<reference evidence="1 2" key="1">
    <citation type="submission" date="2019-05" db="EMBL/GenBank/DDBJ databases">
        <title>Mikania micrantha, genome provides insights into the molecular mechanism of rapid growth.</title>
        <authorList>
            <person name="Liu B."/>
        </authorList>
    </citation>
    <scope>NUCLEOTIDE SEQUENCE [LARGE SCALE GENOMIC DNA]</scope>
    <source>
        <strain evidence="1">NLD-2019</strain>
        <tissue evidence="1">Leaf</tissue>
    </source>
</reference>
<dbReference type="Proteomes" id="UP000326396">
    <property type="component" value="Linkage Group LG8"/>
</dbReference>
<protein>
    <recommendedName>
        <fullName evidence="3">Reverse transcriptase zinc-binding domain-containing protein</fullName>
    </recommendedName>
</protein>
<dbReference type="PANTHER" id="PTHR36617">
    <property type="entry name" value="PROTEIN, PUTATIVE-RELATED"/>
    <property type="match status" value="1"/>
</dbReference>
<dbReference type="EMBL" id="SZYD01000018">
    <property type="protein sequence ID" value="KAD2804356.1"/>
    <property type="molecule type" value="Genomic_DNA"/>
</dbReference>
<organism evidence="1 2">
    <name type="scientific">Mikania micrantha</name>
    <name type="common">bitter vine</name>
    <dbReference type="NCBI Taxonomy" id="192012"/>
    <lineage>
        <taxon>Eukaryota</taxon>
        <taxon>Viridiplantae</taxon>
        <taxon>Streptophyta</taxon>
        <taxon>Embryophyta</taxon>
        <taxon>Tracheophyta</taxon>
        <taxon>Spermatophyta</taxon>
        <taxon>Magnoliopsida</taxon>
        <taxon>eudicotyledons</taxon>
        <taxon>Gunneridae</taxon>
        <taxon>Pentapetalae</taxon>
        <taxon>asterids</taxon>
        <taxon>campanulids</taxon>
        <taxon>Asterales</taxon>
        <taxon>Asteraceae</taxon>
        <taxon>Asteroideae</taxon>
        <taxon>Heliantheae alliance</taxon>
        <taxon>Eupatorieae</taxon>
        <taxon>Mikania</taxon>
    </lineage>
</organism>
<dbReference type="OrthoDB" id="1705419at2759"/>
<evidence type="ECO:0000313" key="1">
    <source>
        <dbReference type="EMBL" id="KAD2804356.1"/>
    </source>
</evidence>
<proteinExistence type="predicted"/>
<evidence type="ECO:0008006" key="3">
    <source>
        <dbReference type="Google" id="ProtNLM"/>
    </source>
</evidence>
<evidence type="ECO:0000313" key="2">
    <source>
        <dbReference type="Proteomes" id="UP000326396"/>
    </source>
</evidence>
<name>A0A5N6LRY0_9ASTR</name>
<dbReference type="PANTHER" id="PTHR36617:SF16">
    <property type="entry name" value="OS04G0516500 PROTEIN"/>
    <property type="match status" value="1"/>
</dbReference>